<feature type="region of interest" description="Disordered" evidence="5">
    <location>
        <begin position="430"/>
        <end position="451"/>
    </location>
</feature>
<evidence type="ECO:0000256" key="1">
    <source>
        <dbReference type="ARBA" id="ARBA00004496"/>
    </source>
</evidence>
<proteinExistence type="inferred from homology"/>
<dbReference type="Proteomes" id="UP000594260">
    <property type="component" value="Unplaced"/>
</dbReference>
<dbReference type="SUPFAM" id="SSF50156">
    <property type="entry name" value="PDZ domain-like"/>
    <property type="match status" value="1"/>
</dbReference>
<feature type="compositionally biased region" description="Basic and acidic residues" evidence="5">
    <location>
        <begin position="178"/>
        <end position="200"/>
    </location>
</feature>
<dbReference type="PROSITE" id="PS50106">
    <property type="entry name" value="PDZ"/>
    <property type="match status" value="1"/>
</dbReference>
<dbReference type="GO" id="GO:0032233">
    <property type="term" value="P:positive regulation of actin filament bundle assembly"/>
    <property type="evidence" value="ECO:0007669"/>
    <property type="project" value="TreeGrafter"/>
</dbReference>
<accession>A0A7M7MFQ2</accession>
<dbReference type="RefSeq" id="XP_022658425.1">
    <property type="nucleotide sequence ID" value="XM_022802690.1"/>
</dbReference>
<evidence type="ECO:0000256" key="2">
    <source>
        <dbReference type="ARBA" id="ARBA00022490"/>
    </source>
</evidence>
<dbReference type="GO" id="GO:0005634">
    <property type="term" value="C:nucleus"/>
    <property type="evidence" value="ECO:0007669"/>
    <property type="project" value="TreeGrafter"/>
</dbReference>
<reference evidence="7" key="1">
    <citation type="submission" date="2021-01" db="UniProtKB">
        <authorList>
            <consortium name="EnsemblMetazoa"/>
        </authorList>
    </citation>
    <scope>IDENTIFICATION</scope>
</reference>
<dbReference type="GO" id="GO:0015629">
    <property type="term" value="C:actin cytoskeleton"/>
    <property type="evidence" value="ECO:0007669"/>
    <property type="project" value="TreeGrafter"/>
</dbReference>
<dbReference type="Pfam" id="PF00595">
    <property type="entry name" value="PDZ"/>
    <property type="match status" value="1"/>
</dbReference>
<keyword evidence="8" id="KW-1185">Reference proteome</keyword>
<dbReference type="PANTHER" id="PTHR24217:SF0">
    <property type="entry name" value="PDZ DOMAIN-CONTAINING PROTEIN"/>
    <property type="match status" value="1"/>
</dbReference>
<evidence type="ECO:0000259" key="6">
    <source>
        <dbReference type="PROSITE" id="PS50106"/>
    </source>
</evidence>
<evidence type="ECO:0000256" key="5">
    <source>
        <dbReference type="SAM" id="MobiDB-lite"/>
    </source>
</evidence>
<feature type="compositionally biased region" description="Basic and acidic residues" evidence="5">
    <location>
        <begin position="527"/>
        <end position="536"/>
    </location>
</feature>
<feature type="region of interest" description="Disordered" evidence="5">
    <location>
        <begin position="524"/>
        <end position="554"/>
    </location>
</feature>
<feature type="compositionally biased region" description="Low complexity" evidence="5">
    <location>
        <begin position="201"/>
        <end position="215"/>
    </location>
</feature>
<comment type="subcellular location">
    <subcellularLocation>
        <location evidence="1">Cytoplasm</location>
    </subcellularLocation>
</comment>
<feature type="compositionally biased region" description="Basic and acidic residues" evidence="5">
    <location>
        <begin position="442"/>
        <end position="451"/>
    </location>
</feature>
<evidence type="ECO:0000313" key="8">
    <source>
        <dbReference type="Proteomes" id="UP000594260"/>
    </source>
</evidence>
<keyword evidence="3" id="KW-0597">Phosphoprotein</keyword>
<dbReference type="InterPro" id="IPR001478">
    <property type="entry name" value="PDZ"/>
</dbReference>
<evidence type="ECO:0000256" key="4">
    <source>
        <dbReference type="ARBA" id="ARBA00038161"/>
    </source>
</evidence>
<feature type="region of interest" description="Disordered" evidence="5">
    <location>
        <begin position="141"/>
        <end position="217"/>
    </location>
</feature>
<organism evidence="7 8">
    <name type="scientific">Varroa destructor</name>
    <name type="common">Honeybee mite</name>
    <dbReference type="NCBI Taxonomy" id="109461"/>
    <lineage>
        <taxon>Eukaryota</taxon>
        <taxon>Metazoa</taxon>
        <taxon>Ecdysozoa</taxon>
        <taxon>Arthropoda</taxon>
        <taxon>Chelicerata</taxon>
        <taxon>Arachnida</taxon>
        <taxon>Acari</taxon>
        <taxon>Parasitiformes</taxon>
        <taxon>Mesostigmata</taxon>
        <taxon>Gamasina</taxon>
        <taxon>Dermanyssoidea</taxon>
        <taxon>Varroidae</taxon>
        <taxon>Varroa</taxon>
    </lineage>
</organism>
<feature type="compositionally biased region" description="Polar residues" evidence="5">
    <location>
        <begin position="141"/>
        <end position="175"/>
    </location>
</feature>
<name>A0A7M7MFQ2_VARDE</name>
<dbReference type="GO" id="GO:0030018">
    <property type="term" value="C:Z disc"/>
    <property type="evidence" value="ECO:0007669"/>
    <property type="project" value="TreeGrafter"/>
</dbReference>
<dbReference type="GO" id="GO:0003779">
    <property type="term" value="F:actin binding"/>
    <property type="evidence" value="ECO:0007669"/>
    <property type="project" value="TreeGrafter"/>
</dbReference>
<dbReference type="Gene3D" id="2.30.42.10">
    <property type="match status" value="1"/>
</dbReference>
<dbReference type="GeneID" id="111249167"/>
<dbReference type="PANTHER" id="PTHR24217">
    <property type="entry name" value="PUTATIVE-RELATED"/>
    <property type="match status" value="1"/>
</dbReference>
<protein>
    <recommendedName>
        <fullName evidence="6">PDZ domain-containing protein</fullName>
    </recommendedName>
</protein>
<evidence type="ECO:0000256" key="3">
    <source>
        <dbReference type="ARBA" id="ARBA00022553"/>
    </source>
</evidence>
<feature type="domain" description="PDZ" evidence="6">
    <location>
        <begin position="11"/>
        <end position="84"/>
    </location>
</feature>
<dbReference type="InterPro" id="IPR051976">
    <property type="entry name" value="Synaptopodin_domain"/>
</dbReference>
<dbReference type="SMART" id="SM00228">
    <property type="entry name" value="PDZ"/>
    <property type="match status" value="1"/>
</dbReference>
<evidence type="ECO:0000313" key="7">
    <source>
        <dbReference type="EnsemblMetazoa" id="XP_022658425"/>
    </source>
</evidence>
<sequence length="794" mass="85119">MTGLTVQLCGGPPWGFRLHGGRGQNLPLTVAKVRRKSKSFGHLLEGDKISRIGGRSVDGLSHDEAMALVDSHQDKLDIEIIRRRDSISGSAGDSCEVPSVSLSTKTSAMPIVANPDETGSTHTPVGGKDLTGAQVLESELGSSVGSKCDSMQPTSQITGNSSQTLDASHLTSPGESTRFADRPHLIDANTGHENETRTHASETQNRETTTNSSTTVNISGAKFDLGSGFTVPASIGSGSKFPAGSSLANPFAGVEQILESESKSSKEQIPGGELNRLETRETKITGDGAYVQSHTLAEHKVSSASSTSPLCISVKAGTGPLNDDTLLISPTGRPIKERYYKPLPDEQLKEIDDIMAPILNKKKVFTSSSFYEDANSTYPTVEEQVGMARKIAESLSSDSNAQSKGANMFFRRVKRSHKWVHQAPGISESEYTETEDCSTVPDPDKFPGVKISKEPPKLKLLMAPSVSKWEESTAAQDITVSPEVCLDIVKGLNSPSGKGSQMFAKRKKKSEDWVVDVDKLKAQLGDRWPEKDRPEDDASVEPPPPLRPPIQAPRIKEISSPADRYLNQIGQQATQSRLRLVKSPWEAAMESPTGAVDSAFQTVHELGSEVPWDNQSVRIPLAPLSFPSGPEVSIASFDTLPARSPRGWGQGASTATQNVCVTVNKKKPPPPPPKPSKIRPAQCKATATAASVSPITIGSPCVAPLQSQPGDVQLDIEVGPPAQFFNSYNEFIQAPPASHSYYPLRSSSASSSVPSYAPASTPFTVHDRQNFNTAPRGFGFGVSKNPSNFRSVHL</sequence>
<comment type="similarity">
    <text evidence="4">Belongs to the synaptopodin family.</text>
</comment>
<dbReference type="EnsemblMetazoa" id="XM_022802690">
    <property type="protein sequence ID" value="XP_022658425"/>
    <property type="gene ID" value="LOC111249167"/>
</dbReference>
<keyword evidence="2" id="KW-0963">Cytoplasm</keyword>
<dbReference type="InterPro" id="IPR036034">
    <property type="entry name" value="PDZ_sf"/>
</dbReference>
<feature type="compositionally biased region" description="Pro residues" evidence="5">
    <location>
        <begin position="541"/>
        <end position="551"/>
    </location>
</feature>
<dbReference type="AlphaFoldDB" id="A0A7M7MFQ2"/>